<protein>
    <submittedName>
        <fullName evidence="1">Uncharacterized protein</fullName>
    </submittedName>
</protein>
<evidence type="ECO:0000313" key="2">
    <source>
        <dbReference type="Proteomes" id="UP001164459"/>
    </source>
</evidence>
<sequence length="134" mass="14805">MQSPTTRFEQIELEKVPYMLRSGRVIAADFAELVDDGPRVGISVDETGAMVTEQFVWTNTTGLGGVLHPVDHCDSWTSAAAQSEAMRGLNGLAVEMGPAWETWQAERQWTVALASSCNTERRLYCFEDGYVGED</sequence>
<organism evidence="1 2">
    <name type="scientific">Nannocystis punicea</name>
    <dbReference type="NCBI Taxonomy" id="2995304"/>
    <lineage>
        <taxon>Bacteria</taxon>
        <taxon>Pseudomonadati</taxon>
        <taxon>Myxococcota</taxon>
        <taxon>Polyangia</taxon>
        <taxon>Nannocystales</taxon>
        <taxon>Nannocystaceae</taxon>
        <taxon>Nannocystis</taxon>
    </lineage>
</organism>
<dbReference type="Gene3D" id="3.10.100.10">
    <property type="entry name" value="Mannose-Binding Protein A, subunit A"/>
    <property type="match status" value="1"/>
</dbReference>
<gene>
    <name evidence="1" type="ORF">O0S08_08840</name>
</gene>
<dbReference type="InterPro" id="IPR016186">
    <property type="entry name" value="C-type_lectin-like/link_sf"/>
</dbReference>
<dbReference type="RefSeq" id="WP_269038597.1">
    <property type="nucleotide sequence ID" value="NZ_CP114040.1"/>
</dbReference>
<name>A0ABY7HAL8_9BACT</name>
<dbReference type="EMBL" id="CP114040">
    <property type="protein sequence ID" value="WAS96256.1"/>
    <property type="molecule type" value="Genomic_DNA"/>
</dbReference>
<reference evidence="1" key="1">
    <citation type="submission" date="2022-11" db="EMBL/GenBank/DDBJ databases">
        <title>Minimal conservation of predation-associated metabolite biosynthetic gene clusters underscores biosynthetic potential of Myxococcota including descriptions for ten novel species: Archangium lansinium sp. nov., Myxococcus landrumus sp. nov., Nannocystis bai.</title>
        <authorList>
            <person name="Ahearne A."/>
            <person name="Stevens C."/>
            <person name="Dowd S."/>
        </authorList>
    </citation>
    <scope>NUCLEOTIDE SEQUENCE</scope>
    <source>
        <strain evidence="1">Fl3</strain>
    </source>
</reference>
<accession>A0ABY7HAL8</accession>
<dbReference type="Proteomes" id="UP001164459">
    <property type="component" value="Chromosome"/>
</dbReference>
<keyword evidence="2" id="KW-1185">Reference proteome</keyword>
<proteinExistence type="predicted"/>
<evidence type="ECO:0000313" key="1">
    <source>
        <dbReference type="EMBL" id="WAS96256.1"/>
    </source>
</evidence>